<sequence>MKQKWIIFLSLLGLFTITFGERKRSASNTEVDENDQIQAENIFIPIYLQHDHPAVYEVPESVANYPRSDYGNDQLVLSSPGPSSNILPRPNDHSTVGIRYEDGHSNYHIKINPIPGIPGEDYPVFSQVPFTRFRCKDVPYPGFYADVESGCQVWHYCQLDSRQDSFLCTNGTIFNQETRVCDWWYNVNCPDSIYLYGVNADLFRIPDKSNYIGENFGHRKHNEISQPKRTNLRHFTPNRALVSTADEQLHKHVLSGPLNAGYAVNSLPASLSDVFPHPIPKINVPLHQSNNHRSNYQQGYSPTYHSPKLLFVQCN</sequence>
<feature type="domain" description="Chitin-binding type-2" evidence="2">
    <location>
        <begin position="132"/>
        <end position="191"/>
    </location>
</feature>
<proteinExistence type="predicted"/>
<evidence type="ECO:0000256" key="1">
    <source>
        <dbReference type="SAM" id="SignalP"/>
    </source>
</evidence>
<dbReference type="Gene3D" id="2.170.140.10">
    <property type="entry name" value="Chitin binding domain"/>
    <property type="match status" value="1"/>
</dbReference>
<gene>
    <name evidence="4" type="primary">LOC106462801</name>
</gene>
<dbReference type="PANTHER" id="PTHR22933">
    <property type="entry name" value="FI18007P1-RELATED"/>
    <property type="match status" value="1"/>
</dbReference>
<reference evidence="4" key="1">
    <citation type="submission" date="2025-08" db="UniProtKB">
        <authorList>
            <consortium name="RefSeq"/>
        </authorList>
    </citation>
    <scope>IDENTIFICATION</scope>
    <source>
        <tissue evidence="4">Muscle</tissue>
    </source>
</reference>
<name>A0ABM1BAN9_LIMPO</name>
<dbReference type="GeneID" id="106462801"/>
<dbReference type="PANTHER" id="PTHR22933:SF42">
    <property type="entry name" value="FI18455P1-RELATED"/>
    <property type="match status" value="1"/>
</dbReference>
<evidence type="ECO:0000313" key="3">
    <source>
        <dbReference type="Proteomes" id="UP000694941"/>
    </source>
</evidence>
<organism evidence="3 4">
    <name type="scientific">Limulus polyphemus</name>
    <name type="common">Atlantic horseshoe crab</name>
    <dbReference type="NCBI Taxonomy" id="6850"/>
    <lineage>
        <taxon>Eukaryota</taxon>
        <taxon>Metazoa</taxon>
        <taxon>Ecdysozoa</taxon>
        <taxon>Arthropoda</taxon>
        <taxon>Chelicerata</taxon>
        <taxon>Merostomata</taxon>
        <taxon>Xiphosura</taxon>
        <taxon>Limulidae</taxon>
        <taxon>Limulus</taxon>
    </lineage>
</organism>
<keyword evidence="1" id="KW-0732">Signal</keyword>
<dbReference type="SMART" id="SM00494">
    <property type="entry name" value="ChtBD2"/>
    <property type="match status" value="1"/>
</dbReference>
<dbReference type="Proteomes" id="UP000694941">
    <property type="component" value="Unplaced"/>
</dbReference>
<dbReference type="Pfam" id="PF01607">
    <property type="entry name" value="CBM_14"/>
    <property type="match status" value="1"/>
</dbReference>
<dbReference type="RefSeq" id="XP_013778216.1">
    <property type="nucleotide sequence ID" value="XM_013922762.2"/>
</dbReference>
<feature type="signal peptide" evidence="1">
    <location>
        <begin position="1"/>
        <end position="20"/>
    </location>
</feature>
<keyword evidence="3" id="KW-1185">Reference proteome</keyword>
<protein>
    <submittedName>
        <fullName evidence="4">Uncharacterized protein LOC106462801</fullName>
    </submittedName>
</protein>
<dbReference type="InterPro" id="IPR036508">
    <property type="entry name" value="Chitin-bd_dom_sf"/>
</dbReference>
<dbReference type="InterPro" id="IPR002557">
    <property type="entry name" value="Chitin-bd_dom"/>
</dbReference>
<feature type="chain" id="PRO_5046135748" evidence="1">
    <location>
        <begin position="21"/>
        <end position="315"/>
    </location>
</feature>
<evidence type="ECO:0000313" key="4">
    <source>
        <dbReference type="RefSeq" id="XP_013778216.1"/>
    </source>
</evidence>
<dbReference type="SUPFAM" id="SSF57625">
    <property type="entry name" value="Invertebrate chitin-binding proteins"/>
    <property type="match status" value="1"/>
</dbReference>
<accession>A0ABM1BAN9</accession>
<evidence type="ECO:0000259" key="2">
    <source>
        <dbReference type="PROSITE" id="PS50940"/>
    </source>
</evidence>
<dbReference type="InterPro" id="IPR052976">
    <property type="entry name" value="Scoloptoxin-like"/>
</dbReference>
<dbReference type="PROSITE" id="PS50940">
    <property type="entry name" value="CHIT_BIND_II"/>
    <property type="match status" value="1"/>
</dbReference>